<evidence type="ECO:0000259" key="2">
    <source>
        <dbReference type="Pfam" id="PF00582"/>
    </source>
</evidence>
<dbReference type="OrthoDB" id="9788959at2"/>
<dbReference type="InterPro" id="IPR014729">
    <property type="entry name" value="Rossmann-like_a/b/a_fold"/>
</dbReference>
<evidence type="ECO:0000313" key="3">
    <source>
        <dbReference type="EMBL" id="KRG29213.1"/>
    </source>
</evidence>
<comment type="caution">
    <text evidence="3">The sequence shown here is derived from an EMBL/GenBank/DDBJ whole genome shotgun (WGS) entry which is preliminary data.</text>
</comment>
<dbReference type="CDD" id="cd00293">
    <property type="entry name" value="USP-like"/>
    <property type="match status" value="1"/>
</dbReference>
<protein>
    <submittedName>
        <fullName evidence="3">Universal stress protein</fullName>
    </submittedName>
</protein>
<dbReference type="EMBL" id="LKTP01000012">
    <property type="protein sequence ID" value="KRG29213.1"/>
    <property type="molecule type" value="Genomic_DNA"/>
</dbReference>
<dbReference type="InterPro" id="IPR006015">
    <property type="entry name" value="Universal_stress_UspA"/>
</dbReference>
<dbReference type="AlphaFoldDB" id="A0A0Q9Z8D6"/>
<dbReference type="STRING" id="270918.APR42_04575"/>
<dbReference type="PANTHER" id="PTHR46268:SF6">
    <property type="entry name" value="UNIVERSAL STRESS PROTEIN UP12"/>
    <property type="match status" value="1"/>
</dbReference>
<dbReference type="RefSeq" id="WP_057481683.1">
    <property type="nucleotide sequence ID" value="NZ_BMWR01000003.1"/>
</dbReference>
<proteinExistence type="inferred from homology"/>
<dbReference type="PRINTS" id="PR01438">
    <property type="entry name" value="UNVRSLSTRESS"/>
</dbReference>
<dbReference type="Pfam" id="PF00582">
    <property type="entry name" value="Usp"/>
    <property type="match status" value="1"/>
</dbReference>
<evidence type="ECO:0000313" key="4">
    <source>
        <dbReference type="Proteomes" id="UP000051643"/>
    </source>
</evidence>
<accession>A0A0Q9Z8D6</accession>
<gene>
    <name evidence="3" type="ORF">APR42_04575</name>
</gene>
<name>A0A0Q9Z8D6_9FLAO</name>
<dbReference type="SUPFAM" id="SSF52402">
    <property type="entry name" value="Adenine nucleotide alpha hydrolases-like"/>
    <property type="match status" value="2"/>
</dbReference>
<dbReference type="PANTHER" id="PTHR46268">
    <property type="entry name" value="STRESS RESPONSE PROTEIN NHAX"/>
    <property type="match status" value="1"/>
</dbReference>
<organism evidence="3 4">
    <name type="scientific">Salegentibacter mishustinae</name>
    <dbReference type="NCBI Taxonomy" id="270918"/>
    <lineage>
        <taxon>Bacteria</taxon>
        <taxon>Pseudomonadati</taxon>
        <taxon>Bacteroidota</taxon>
        <taxon>Flavobacteriia</taxon>
        <taxon>Flavobacteriales</taxon>
        <taxon>Flavobacteriaceae</taxon>
        <taxon>Salegentibacter</taxon>
    </lineage>
</organism>
<sequence>MKKILLPTDFSENAYNAITYALKAFKDEECRFYLLNTYTPVLYDSEYILYNSTQPNLAEAYQKNSQTGLKKVQRKIKRDFDNPNHHFEKISAFNLLIDEMKEQVKSKEIDLVVMGTQGATGAEEILIGTNTVQAINKLKVPLLTIPSEYEYKPPLNILFPTDFQLHFSAPQLEPILNVAKNHNSKLNILHIFFGKDLDEKQEENKKNLSKVLEDFPHQFNTIEDKSVTKAIEKFQEQNTVDLLFMVNNKRSFFENLLFRPVVNKIGFHIKVPFMVIPSGKFS</sequence>
<dbReference type="Proteomes" id="UP000051643">
    <property type="component" value="Unassembled WGS sequence"/>
</dbReference>
<keyword evidence="4" id="KW-1185">Reference proteome</keyword>
<dbReference type="InterPro" id="IPR006016">
    <property type="entry name" value="UspA"/>
</dbReference>
<reference evidence="3" key="1">
    <citation type="submission" date="2015-10" db="EMBL/GenBank/DDBJ databases">
        <title>Draft genome sequence of Salegentibacter mishustinae KCTC 12263.</title>
        <authorList>
            <person name="Lin W."/>
            <person name="Zheng Q."/>
        </authorList>
    </citation>
    <scope>NUCLEOTIDE SEQUENCE [LARGE SCALE GENOMIC DNA]</scope>
    <source>
        <strain evidence="3">KCTC 12263</strain>
    </source>
</reference>
<dbReference type="Gene3D" id="3.40.50.620">
    <property type="entry name" value="HUPs"/>
    <property type="match status" value="2"/>
</dbReference>
<feature type="domain" description="UspA" evidence="2">
    <location>
        <begin position="1"/>
        <end position="146"/>
    </location>
</feature>
<comment type="similarity">
    <text evidence="1">Belongs to the universal stress protein A family.</text>
</comment>
<evidence type="ECO:0000256" key="1">
    <source>
        <dbReference type="ARBA" id="ARBA00008791"/>
    </source>
</evidence>